<dbReference type="Pfam" id="PF16188">
    <property type="entry name" value="Peptidase_M24_C"/>
    <property type="match status" value="1"/>
</dbReference>
<proteinExistence type="inferred from homology"/>
<dbReference type="InterPro" id="IPR036005">
    <property type="entry name" value="Creatinase/aminopeptidase-like"/>
</dbReference>
<dbReference type="InterPro" id="IPR000994">
    <property type="entry name" value="Pept_M24"/>
</dbReference>
<dbReference type="PANTHER" id="PTHR43763">
    <property type="entry name" value="XAA-PRO AMINOPEPTIDASE 1"/>
    <property type="match status" value="1"/>
</dbReference>
<evidence type="ECO:0000259" key="4">
    <source>
        <dbReference type="Pfam" id="PF00557"/>
    </source>
</evidence>
<keyword evidence="7" id="KW-0031">Aminopeptidase</keyword>
<keyword evidence="2" id="KW-0479">Metal-binding</keyword>
<dbReference type="Pfam" id="PF00557">
    <property type="entry name" value="Peptidase_M24"/>
    <property type="match status" value="1"/>
</dbReference>
<dbReference type="RefSeq" id="WP_106770944.1">
    <property type="nucleotide sequence ID" value="NZ_PXYK01000003.1"/>
</dbReference>
<comment type="similarity">
    <text evidence="1">Belongs to the peptidase M24B family.</text>
</comment>
<dbReference type="InterPro" id="IPR029149">
    <property type="entry name" value="Creatin/AminoP/Spt16_N"/>
</dbReference>
<dbReference type="GO" id="GO:0046872">
    <property type="term" value="F:metal ion binding"/>
    <property type="evidence" value="ECO:0007669"/>
    <property type="project" value="UniProtKB-KW"/>
</dbReference>
<evidence type="ECO:0000313" key="7">
    <source>
        <dbReference type="EMBL" id="PSJ64899.1"/>
    </source>
</evidence>
<dbReference type="SUPFAM" id="SSF55920">
    <property type="entry name" value="Creatinase/aminopeptidase"/>
    <property type="match status" value="1"/>
</dbReference>
<dbReference type="Gene3D" id="3.40.350.10">
    <property type="entry name" value="Creatinase/prolidase N-terminal domain"/>
    <property type="match status" value="2"/>
</dbReference>
<dbReference type="InterPro" id="IPR033740">
    <property type="entry name" value="Pept_M24B"/>
</dbReference>
<evidence type="ECO:0000256" key="3">
    <source>
        <dbReference type="ARBA" id="ARBA00022801"/>
    </source>
</evidence>
<dbReference type="GO" id="GO:0070006">
    <property type="term" value="F:metalloaminopeptidase activity"/>
    <property type="evidence" value="ECO:0007669"/>
    <property type="project" value="InterPro"/>
</dbReference>
<dbReference type="SUPFAM" id="SSF53092">
    <property type="entry name" value="Creatinase/prolidase N-terminal domain"/>
    <property type="match status" value="1"/>
</dbReference>
<evidence type="ECO:0000259" key="6">
    <source>
        <dbReference type="Pfam" id="PF16188"/>
    </source>
</evidence>
<dbReference type="Gene3D" id="3.90.230.10">
    <property type="entry name" value="Creatinase/methionine aminopeptidase superfamily"/>
    <property type="match status" value="1"/>
</dbReference>
<dbReference type="InterPro" id="IPR032416">
    <property type="entry name" value="Peptidase_M24_C"/>
</dbReference>
<feature type="domain" description="Peptidase M24" evidence="4">
    <location>
        <begin position="322"/>
        <end position="537"/>
    </location>
</feature>
<dbReference type="CDD" id="cd01085">
    <property type="entry name" value="APP"/>
    <property type="match status" value="1"/>
</dbReference>
<dbReference type="EMBL" id="PXYK01000003">
    <property type="protein sequence ID" value="PSJ64899.1"/>
    <property type="molecule type" value="Genomic_DNA"/>
</dbReference>
<keyword evidence="8" id="KW-1185">Reference proteome</keyword>
<dbReference type="Pfam" id="PF16189">
    <property type="entry name" value="Creatinase_N_2"/>
    <property type="match status" value="1"/>
</dbReference>
<dbReference type="OrthoDB" id="9806388at2"/>
<name>A0A2P7SR15_9HYPH</name>
<comment type="caution">
    <text evidence="7">The sequence shown here is derived from an EMBL/GenBank/DDBJ whole genome shotgun (WGS) entry which is preliminary data.</text>
</comment>
<dbReference type="PANTHER" id="PTHR43763:SF6">
    <property type="entry name" value="XAA-PRO AMINOPEPTIDASE 1"/>
    <property type="match status" value="1"/>
</dbReference>
<evidence type="ECO:0000313" key="8">
    <source>
        <dbReference type="Proteomes" id="UP000241229"/>
    </source>
</evidence>
<dbReference type="Proteomes" id="UP000241229">
    <property type="component" value="Unassembled WGS sequence"/>
</dbReference>
<dbReference type="InterPro" id="IPR000587">
    <property type="entry name" value="Creatinase_N"/>
</dbReference>
<reference evidence="7 8" key="1">
    <citation type="submission" date="2018-03" db="EMBL/GenBank/DDBJ databases">
        <title>The draft genome of Mesorhizobium sp. 6GN-30.</title>
        <authorList>
            <person name="Liu L."/>
            <person name="Li L."/>
            <person name="Wang T."/>
            <person name="Zhang X."/>
            <person name="Liang L."/>
        </authorList>
    </citation>
    <scope>NUCLEOTIDE SEQUENCE [LARGE SCALE GENOMIC DNA]</scope>
    <source>
        <strain evidence="7 8">6GN30</strain>
    </source>
</reference>
<dbReference type="InterPro" id="IPR050422">
    <property type="entry name" value="X-Pro_aminopeptidase_P"/>
</dbReference>
<dbReference type="FunFam" id="3.90.230.10:FF:000009">
    <property type="entry name" value="xaa-Pro aminopeptidase 2"/>
    <property type="match status" value="1"/>
</dbReference>
<organism evidence="7 8">
    <name type="scientific">Kumtagia ephedrae</name>
    <dbReference type="NCBI Taxonomy" id="2116701"/>
    <lineage>
        <taxon>Bacteria</taxon>
        <taxon>Pseudomonadati</taxon>
        <taxon>Pseudomonadota</taxon>
        <taxon>Alphaproteobacteria</taxon>
        <taxon>Hyphomicrobiales</taxon>
        <taxon>Phyllobacteriaceae</taxon>
        <taxon>Kumtagia</taxon>
    </lineage>
</organism>
<dbReference type="Pfam" id="PF01321">
    <property type="entry name" value="Creatinase_N"/>
    <property type="match status" value="1"/>
</dbReference>
<gene>
    <name evidence="7" type="ORF">C7I84_04535</name>
</gene>
<sequence length="614" mass="66736">MFQTFDEVSDPTLGADRVRQLREWLATRQLGGFIVPRSDEHQGEYVAERSERLRWLTGFSGSAGVALILGDRALLFVDGRYTLQAQQQVDPAVFAIESLITNPPPDWLKENAAKGLRLGFDPWLHTIGDTKALRTALEAKGAELVAVDKNPIDALWAGQPPAPLRPVEIHPAAFAGELAKEKLARLAADIDKQGATHAVLTDPSSLAWTFNIRGSDVPHTPLALGFAILAADGSHKVFLDKRKLPIEPEAYLTQLADLRPPSALEGDLVALARSGARVALDPALAAERLRQLVADNGGTVVEALDPARIPRATKNAAEVAGTRAAHRRDGAAITKMLAWLDRQQPGSIDEIATVERLEGFRRGVGEETQMPLRDISFATIAGAGPNGAIMHYRVSRATNRVLRDGELFLIDSGGQYQDGTTDITRTVPIGTPTEEMRERYTLVLKGMIRISMLRFPAGTRGADIDAIARAALWERGLDYAHGTGHGVGSYLSVHEGPQRIAKTGVQKLLAGMILSNEPGYYKEGHYGIRLENLILVTPEGSLEGGDIAMHGFETLTLAPFDKRMLLTDLLTRDELHWLDAYHARVLAEIGPMLDGETLAWLEAAAAPLPHDHKG</sequence>
<feature type="domain" description="Creatinase N-terminal" evidence="5">
    <location>
        <begin position="17"/>
        <end position="148"/>
    </location>
</feature>
<keyword evidence="3" id="KW-0378">Hydrolase</keyword>
<feature type="domain" description="Peptidase M24 C-terminal" evidence="6">
    <location>
        <begin position="549"/>
        <end position="608"/>
    </location>
</feature>
<protein>
    <submittedName>
        <fullName evidence="7">X-Pro aminopeptidase</fullName>
    </submittedName>
</protein>
<dbReference type="AlphaFoldDB" id="A0A2P7SR15"/>
<dbReference type="GO" id="GO:0005737">
    <property type="term" value="C:cytoplasm"/>
    <property type="evidence" value="ECO:0007669"/>
    <property type="project" value="UniProtKB-ARBA"/>
</dbReference>
<evidence type="ECO:0000259" key="5">
    <source>
        <dbReference type="Pfam" id="PF01321"/>
    </source>
</evidence>
<evidence type="ECO:0000256" key="1">
    <source>
        <dbReference type="ARBA" id="ARBA00008766"/>
    </source>
</evidence>
<keyword evidence="7" id="KW-0645">Protease</keyword>
<accession>A0A2P7SR15</accession>
<evidence type="ECO:0000256" key="2">
    <source>
        <dbReference type="ARBA" id="ARBA00022723"/>
    </source>
</evidence>